<accession>A0A6L5XWJ2</accession>
<keyword evidence="2" id="KW-1185">Reference proteome</keyword>
<dbReference type="Proteomes" id="UP000482209">
    <property type="component" value="Unassembled WGS sequence"/>
</dbReference>
<reference evidence="1 2" key="1">
    <citation type="submission" date="2019-08" db="EMBL/GenBank/DDBJ databases">
        <title>In-depth cultivation of the pig gut microbiome towards novel bacterial diversity and tailored functional studies.</title>
        <authorList>
            <person name="Wylensek D."/>
            <person name="Hitch T.C.A."/>
            <person name="Clavel T."/>
        </authorList>
    </citation>
    <scope>NUCLEOTIDE SEQUENCE [LARGE SCALE GENOMIC DNA]</scope>
    <source>
        <strain evidence="1 2">WCA-693-APC-MOT-I</strain>
    </source>
</reference>
<organism evidence="1 2">
    <name type="scientific">Velocimicrobium porci</name>
    <dbReference type="NCBI Taxonomy" id="2606634"/>
    <lineage>
        <taxon>Bacteria</taxon>
        <taxon>Bacillati</taxon>
        <taxon>Bacillota</taxon>
        <taxon>Clostridia</taxon>
        <taxon>Lachnospirales</taxon>
        <taxon>Lachnospiraceae</taxon>
        <taxon>Velocimicrobium</taxon>
    </lineage>
</organism>
<dbReference type="AlphaFoldDB" id="A0A6L5XWJ2"/>
<gene>
    <name evidence="1" type="ORF">FYJ58_00600</name>
</gene>
<proteinExistence type="predicted"/>
<comment type="caution">
    <text evidence="1">The sequence shown here is derived from an EMBL/GenBank/DDBJ whole genome shotgun (WGS) entry which is preliminary data.</text>
</comment>
<protein>
    <submittedName>
        <fullName evidence="1">Uncharacterized protein</fullName>
    </submittedName>
</protein>
<name>A0A6L5XWJ2_9FIRM</name>
<evidence type="ECO:0000313" key="2">
    <source>
        <dbReference type="Proteomes" id="UP000482209"/>
    </source>
</evidence>
<evidence type="ECO:0000313" key="1">
    <source>
        <dbReference type="EMBL" id="MSS62393.1"/>
    </source>
</evidence>
<sequence>MVQKHSFLNHHTIEMMKTALPYMNPQAQKSIEVLVKTEELLDTVHVLEQPSELSACNVNKEPFDMEAMLLQMKQVGTKKEQETIDSLLNFMKMQKLLQAYSLFINKKQTTDSNSETKDASGSQDTLMEFLMSQLSPEQKSNFENINLVLNAMNN</sequence>
<dbReference type="EMBL" id="VUMT01000001">
    <property type="protein sequence ID" value="MSS62393.1"/>
    <property type="molecule type" value="Genomic_DNA"/>
</dbReference>
<dbReference type="RefSeq" id="WP_154515687.1">
    <property type="nucleotide sequence ID" value="NZ_VUMT01000001.1"/>
</dbReference>